<protein>
    <submittedName>
        <fullName evidence="1">Uncharacterized protein</fullName>
    </submittedName>
</protein>
<dbReference type="EMBL" id="BART01003900">
    <property type="protein sequence ID" value="GAG63288.1"/>
    <property type="molecule type" value="Genomic_DNA"/>
</dbReference>
<comment type="caution">
    <text evidence="1">The sequence shown here is derived from an EMBL/GenBank/DDBJ whole genome shotgun (WGS) entry which is preliminary data.</text>
</comment>
<evidence type="ECO:0000313" key="1">
    <source>
        <dbReference type="EMBL" id="GAG63288.1"/>
    </source>
</evidence>
<organism evidence="1">
    <name type="scientific">marine sediment metagenome</name>
    <dbReference type="NCBI Taxonomy" id="412755"/>
    <lineage>
        <taxon>unclassified sequences</taxon>
        <taxon>metagenomes</taxon>
        <taxon>ecological metagenomes</taxon>
    </lineage>
</organism>
<name>X0ZS67_9ZZZZ</name>
<dbReference type="AlphaFoldDB" id="X0ZS67"/>
<gene>
    <name evidence="1" type="ORF">S01H4_10283</name>
</gene>
<reference evidence="1" key="1">
    <citation type="journal article" date="2014" name="Front. Microbiol.">
        <title>High frequency of phylogenetically diverse reductive dehalogenase-homologous genes in deep subseafloor sedimentary metagenomes.</title>
        <authorList>
            <person name="Kawai M."/>
            <person name="Futagami T."/>
            <person name="Toyoda A."/>
            <person name="Takaki Y."/>
            <person name="Nishi S."/>
            <person name="Hori S."/>
            <person name="Arai W."/>
            <person name="Tsubouchi T."/>
            <person name="Morono Y."/>
            <person name="Uchiyama I."/>
            <person name="Ito T."/>
            <person name="Fujiyama A."/>
            <person name="Inagaki F."/>
            <person name="Takami H."/>
        </authorList>
    </citation>
    <scope>NUCLEOTIDE SEQUENCE</scope>
    <source>
        <strain evidence="1">Expedition CK06-06</strain>
    </source>
</reference>
<sequence>TSPQYTSDIKSQLIICTKGDANIEINCIAFPEEPILENCLN</sequence>
<feature type="non-terminal residue" evidence="1">
    <location>
        <position position="1"/>
    </location>
</feature>
<accession>X0ZS67</accession>
<proteinExistence type="predicted"/>